<dbReference type="SUPFAM" id="SSF47473">
    <property type="entry name" value="EF-hand"/>
    <property type="match status" value="1"/>
</dbReference>
<evidence type="ECO:0000313" key="2">
    <source>
        <dbReference type="EMBL" id="KAF4139993.1"/>
    </source>
</evidence>
<dbReference type="AlphaFoldDB" id="A0A8S9UHH6"/>
<accession>A0A8S9UHH6</accession>
<dbReference type="Proteomes" id="UP000704712">
    <property type="component" value="Unassembled WGS sequence"/>
</dbReference>
<reference evidence="2" key="1">
    <citation type="submission" date="2020-03" db="EMBL/GenBank/DDBJ databases">
        <title>Hybrid Assembly of Korean Phytophthora infestans isolates.</title>
        <authorList>
            <person name="Prokchorchik M."/>
            <person name="Lee Y."/>
            <person name="Seo J."/>
            <person name="Cho J.-H."/>
            <person name="Park Y.-E."/>
            <person name="Jang D.-C."/>
            <person name="Im J.-S."/>
            <person name="Choi J.-G."/>
            <person name="Park H.-J."/>
            <person name="Lee G.-B."/>
            <person name="Lee Y.-G."/>
            <person name="Hong S.-Y."/>
            <person name="Cho K."/>
            <person name="Sohn K.H."/>
        </authorList>
    </citation>
    <scope>NUCLEOTIDE SEQUENCE</scope>
    <source>
        <strain evidence="2">KR_2_A2</strain>
    </source>
</reference>
<evidence type="ECO:0000259" key="1">
    <source>
        <dbReference type="PROSITE" id="PS50222"/>
    </source>
</evidence>
<name>A0A8S9UHH6_PHYIN</name>
<dbReference type="InterPro" id="IPR011992">
    <property type="entry name" value="EF-hand-dom_pair"/>
</dbReference>
<sequence length="163" mass="18743">MSYQVSSVFLQKFSPKEIHELKRVFKEHDRDYAAAVPVSELHTVLQKLGENVTPNQTTVMLQQTSGEERAGEHLDCQHALVVPAFVLSIVDERALNVVKRAREQLNVKRWTVYRLDYQERVYSLRGWRGFWPMDDPSSESKERNATAIAYDTCCVAVRDNSEG</sequence>
<organism evidence="2 3">
    <name type="scientific">Phytophthora infestans</name>
    <name type="common">Potato late blight agent</name>
    <name type="synonym">Botrytis infestans</name>
    <dbReference type="NCBI Taxonomy" id="4787"/>
    <lineage>
        <taxon>Eukaryota</taxon>
        <taxon>Sar</taxon>
        <taxon>Stramenopiles</taxon>
        <taxon>Oomycota</taxon>
        <taxon>Peronosporomycetes</taxon>
        <taxon>Peronosporales</taxon>
        <taxon>Peronosporaceae</taxon>
        <taxon>Phytophthora</taxon>
    </lineage>
</organism>
<proteinExistence type="predicted"/>
<dbReference type="InterPro" id="IPR002048">
    <property type="entry name" value="EF_hand_dom"/>
</dbReference>
<feature type="domain" description="EF-hand" evidence="1">
    <location>
        <begin position="16"/>
        <end position="51"/>
    </location>
</feature>
<dbReference type="EMBL" id="JAACNO010001519">
    <property type="protein sequence ID" value="KAF4139993.1"/>
    <property type="molecule type" value="Genomic_DNA"/>
</dbReference>
<gene>
    <name evidence="2" type="ORF">GN958_ATG10743</name>
</gene>
<comment type="caution">
    <text evidence="2">The sequence shown here is derived from an EMBL/GenBank/DDBJ whole genome shotgun (WGS) entry which is preliminary data.</text>
</comment>
<dbReference type="PROSITE" id="PS50222">
    <property type="entry name" value="EF_HAND_2"/>
    <property type="match status" value="1"/>
</dbReference>
<dbReference type="Gene3D" id="1.10.238.10">
    <property type="entry name" value="EF-hand"/>
    <property type="match status" value="1"/>
</dbReference>
<evidence type="ECO:0000313" key="3">
    <source>
        <dbReference type="Proteomes" id="UP000704712"/>
    </source>
</evidence>
<dbReference type="GO" id="GO:0005509">
    <property type="term" value="F:calcium ion binding"/>
    <property type="evidence" value="ECO:0007669"/>
    <property type="project" value="InterPro"/>
</dbReference>
<protein>
    <recommendedName>
        <fullName evidence="1">EF-hand domain-containing protein</fullName>
    </recommendedName>
</protein>